<sequence length="81" mass="9524">MKRQSRTKIKWIIMIGLMCSSTMVVFFIILLFQKRYLWSFISIIGAIIGLDSCLSLRKVIKSVETIKNQKNKRSKNQEIEQ</sequence>
<organism evidence="2 3">
    <name type="scientific">Candidatus Enterococcus wittei</name>
    <dbReference type="NCBI Taxonomy" id="1987383"/>
    <lineage>
        <taxon>Bacteria</taxon>
        <taxon>Bacillati</taxon>
        <taxon>Bacillota</taxon>
        <taxon>Bacilli</taxon>
        <taxon>Lactobacillales</taxon>
        <taxon>Enterococcaceae</taxon>
        <taxon>Enterococcus</taxon>
    </lineage>
</organism>
<proteinExistence type="predicted"/>
<evidence type="ECO:0000256" key="1">
    <source>
        <dbReference type="SAM" id="Phobius"/>
    </source>
</evidence>
<feature type="transmembrane region" description="Helical" evidence="1">
    <location>
        <begin position="12"/>
        <end position="32"/>
    </location>
</feature>
<dbReference type="Proteomes" id="UP000194933">
    <property type="component" value="Unassembled WGS sequence"/>
</dbReference>
<keyword evidence="3" id="KW-1185">Reference proteome</keyword>
<dbReference type="EMBL" id="NGMO01000001">
    <property type="protein sequence ID" value="OTP12268.1"/>
    <property type="molecule type" value="Genomic_DNA"/>
</dbReference>
<keyword evidence="1" id="KW-0472">Membrane</keyword>
<keyword evidence="1" id="KW-1133">Transmembrane helix</keyword>
<accession>A0A2C9XQY1</accession>
<reference evidence="2 3" key="1">
    <citation type="submission" date="2017-05" db="EMBL/GenBank/DDBJ databases">
        <title>The Genome Sequence of Enterococcus sp. 10A9_DIV0425.</title>
        <authorList>
            <consortium name="The Broad Institute Genomics Platform"/>
            <consortium name="The Broad Institute Genomic Center for Infectious Diseases"/>
            <person name="Earl A."/>
            <person name="Manson A."/>
            <person name="Schwartman J."/>
            <person name="Gilmore M."/>
            <person name="Abouelleil A."/>
            <person name="Cao P."/>
            <person name="Chapman S."/>
            <person name="Cusick C."/>
            <person name="Shea T."/>
            <person name="Young S."/>
            <person name="Neafsey D."/>
            <person name="Nusbaum C."/>
            <person name="Birren B."/>
        </authorList>
    </citation>
    <scope>NUCLEOTIDE SEQUENCE [LARGE SCALE GENOMIC DNA]</scope>
    <source>
        <strain evidence="2 3">10A9_DIV0425</strain>
    </source>
</reference>
<gene>
    <name evidence="2" type="ORF">A5844_000500</name>
</gene>
<evidence type="ECO:0000313" key="2">
    <source>
        <dbReference type="EMBL" id="OTP12268.1"/>
    </source>
</evidence>
<name>A0A2C9XQY1_9ENTE</name>
<protein>
    <submittedName>
        <fullName evidence="2">Uncharacterized protein</fullName>
    </submittedName>
</protein>
<evidence type="ECO:0000313" key="3">
    <source>
        <dbReference type="Proteomes" id="UP000194933"/>
    </source>
</evidence>
<keyword evidence="1" id="KW-0812">Transmembrane</keyword>
<feature type="transmembrane region" description="Helical" evidence="1">
    <location>
        <begin position="38"/>
        <end position="60"/>
    </location>
</feature>
<dbReference type="AlphaFoldDB" id="A0A2C9XQY1"/>
<comment type="caution">
    <text evidence="2">The sequence shown here is derived from an EMBL/GenBank/DDBJ whole genome shotgun (WGS) entry which is preliminary data.</text>
</comment>